<dbReference type="AlphaFoldDB" id="A0A517MZR2"/>
<gene>
    <name evidence="2" type="ORF">HG15A2_37050</name>
</gene>
<evidence type="ECO:0000313" key="2">
    <source>
        <dbReference type="EMBL" id="QDT00369.1"/>
    </source>
</evidence>
<dbReference type="EMBL" id="CP036263">
    <property type="protein sequence ID" value="QDT00369.1"/>
    <property type="molecule type" value="Genomic_DNA"/>
</dbReference>
<dbReference type="GO" id="GO:0016787">
    <property type="term" value="F:hydrolase activity"/>
    <property type="evidence" value="ECO:0007669"/>
    <property type="project" value="InterPro"/>
</dbReference>
<sequence length="454" mass="50504">MQRRQFLTQVAAGAAALSSAGGKESRALTTIGNRYPYRTVSEAFHAASFDPTATDSAYFVVAADCHYGMNTGDGLLPVIKEINQLDPRPEFFLVNGDMAVTASLSFGRRPNKQEKLKTIDEFNAFRKHAEQLDPAIPLKLTLGNHDTHPGEDEPELFHEVFPEFPAYESFNLAGGHFVLLNGHSDGRIDSRQSDWFAADIAGVDRDQEIITFVHQPSLGSSVRERMIAPAYENALVEHRGIVWAICGHEHRNHDQVFQLPHTTINQATVVCSAPGIWGGPEKPGYWYFLMQGGKIVNRVFRSMEHGFRLKEQPDSNHAVPIPKPFQFAKDVRWKTLVGEGDEPYRIEHDANDNVTCWCYVRKLVYGLPLKDTGASRLAVLGSFKPSADGTPKAAVRVSGDRKSWHDLKIPLPKHGVYEFVIPGKLRTADTLYAEVARLTGQHTEIYVAGYALLA</sequence>
<dbReference type="InterPro" id="IPR004843">
    <property type="entry name" value="Calcineurin-like_PHP"/>
</dbReference>
<dbReference type="Pfam" id="PF00149">
    <property type="entry name" value="Metallophos"/>
    <property type="match status" value="1"/>
</dbReference>
<dbReference type="InterPro" id="IPR029052">
    <property type="entry name" value="Metallo-depent_PP-like"/>
</dbReference>
<keyword evidence="3" id="KW-1185">Reference proteome</keyword>
<dbReference type="OrthoDB" id="211986at2"/>
<name>A0A517MZR2_9BACT</name>
<dbReference type="PANTHER" id="PTHR43143:SF1">
    <property type="entry name" value="SERINE_THREONINE-PROTEIN PHOSPHATASE CPPED1"/>
    <property type="match status" value="1"/>
</dbReference>
<dbReference type="InterPro" id="IPR051918">
    <property type="entry name" value="STPP_CPPED1"/>
</dbReference>
<protein>
    <submittedName>
        <fullName evidence="2">Calcineurin-like phosphoesterase</fullName>
    </submittedName>
</protein>
<evidence type="ECO:0000313" key="3">
    <source>
        <dbReference type="Proteomes" id="UP000319852"/>
    </source>
</evidence>
<reference evidence="2 3" key="1">
    <citation type="submission" date="2019-02" db="EMBL/GenBank/DDBJ databases">
        <title>Deep-cultivation of Planctomycetes and their phenomic and genomic characterization uncovers novel biology.</title>
        <authorList>
            <person name="Wiegand S."/>
            <person name="Jogler M."/>
            <person name="Boedeker C."/>
            <person name="Pinto D."/>
            <person name="Vollmers J."/>
            <person name="Rivas-Marin E."/>
            <person name="Kohn T."/>
            <person name="Peeters S.H."/>
            <person name="Heuer A."/>
            <person name="Rast P."/>
            <person name="Oberbeckmann S."/>
            <person name="Bunk B."/>
            <person name="Jeske O."/>
            <person name="Meyerdierks A."/>
            <person name="Storesund J.E."/>
            <person name="Kallscheuer N."/>
            <person name="Luecker S."/>
            <person name="Lage O.M."/>
            <person name="Pohl T."/>
            <person name="Merkel B.J."/>
            <person name="Hornburger P."/>
            <person name="Mueller R.-W."/>
            <person name="Bruemmer F."/>
            <person name="Labrenz M."/>
            <person name="Spormann A.M."/>
            <person name="Op den Camp H."/>
            <person name="Overmann J."/>
            <person name="Amann R."/>
            <person name="Jetten M.S.M."/>
            <person name="Mascher T."/>
            <person name="Medema M.H."/>
            <person name="Devos D.P."/>
            <person name="Kaster A.-K."/>
            <person name="Ovreas L."/>
            <person name="Rohde M."/>
            <person name="Galperin M.Y."/>
            <person name="Jogler C."/>
        </authorList>
    </citation>
    <scope>NUCLEOTIDE SEQUENCE [LARGE SCALE GENOMIC DNA]</scope>
    <source>
        <strain evidence="2 3">HG15A2</strain>
    </source>
</reference>
<dbReference type="SUPFAM" id="SSF56300">
    <property type="entry name" value="Metallo-dependent phosphatases"/>
    <property type="match status" value="1"/>
</dbReference>
<dbReference type="RefSeq" id="WP_145061826.1">
    <property type="nucleotide sequence ID" value="NZ_CP036263.1"/>
</dbReference>
<dbReference type="PANTHER" id="PTHR43143">
    <property type="entry name" value="METALLOPHOSPHOESTERASE, CALCINEURIN SUPERFAMILY"/>
    <property type="match status" value="1"/>
</dbReference>
<evidence type="ECO:0000259" key="1">
    <source>
        <dbReference type="Pfam" id="PF00149"/>
    </source>
</evidence>
<dbReference type="Gene3D" id="3.60.21.10">
    <property type="match status" value="1"/>
</dbReference>
<organism evidence="2 3">
    <name type="scientific">Adhaeretor mobilis</name>
    <dbReference type="NCBI Taxonomy" id="1930276"/>
    <lineage>
        <taxon>Bacteria</taxon>
        <taxon>Pseudomonadati</taxon>
        <taxon>Planctomycetota</taxon>
        <taxon>Planctomycetia</taxon>
        <taxon>Pirellulales</taxon>
        <taxon>Lacipirellulaceae</taxon>
        <taxon>Adhaeretor</taxon>
    </lineage>
</organism>
<dbReference type="Proteomes" id="UP000319852">
    <property type="component" value="Chromosome"/>
</dbReference>
<dbReference type="KEGG" id="amob:HG15A2_37050"/>
<accession>A0A517MZR2</accession>
<proteinExistence type="predicted"/>
<feature type="domain" description="Calcineurin-like phosphoesterase" evidence="1">
    <location>
        <begin position="59"/>
        <end position="251"/>
    </location>
</feature>